<name>A0AA38NX92_9AGAR</name>
<accession>A0AA38NX92</accession>
<protein>
    <submittedName>
        <fullName evidence="2">Uncharacterized protein</fullName>
    </submittedName>
</protein>
<feature type="non-terminal residue" evidence="2">
    <location>
        <position position="62"/>
    </location>
</feature>
<evidence type="ECO:0000313" key="3">
    <source>
        <dbReference type="Proteomes" id="UP001163846"/>
    </source>
</evidence>
<reference evidence="2" key="1">
    <citation type="submission" date="2022-08" db="EMBL/GenBank/DDBJ databases">
        <authorList>
            <consortium name="DOE Joint Genome Institute"/>
            <person name="Min B."/>
            <person name="Riley R."/>
            <person name="Sierra-Patev S."/>
            <person name="Naranjo-Ortiz M."/>
            <person name="Looney B."/>
            <person name="Konkel Z."/>
            <person name="Slot J.C."/>
            <person name="Sakamoto Y."/>
            <person name="Steenwyk J.L."/>
            <person name="Rokas A."/>
            <person name="Carro J."/>
            <person name="Camarero S."/>
            <person name="Ferreira P."/>
            <person name="Molpeceres G."/>
            <person name="Ruiz-Duenas F.J."/>
            <person name="Serrano A."/>
            <person name="Henrissat B."/>
            <person name="Drula E."/>
            <person name="Hughes K.W."/>
            <person name="Mata J.L."/>
            <person name="Ishikawa N.K."/>
            <person name="Vargas-Isla R."/>
            <person name="Ushijima S."/>
            <person name="Smith C.A."/>
            <person name="Ahrendt S."/>
            <person name="Andreopoulos W."/>
            <person name="He G."/>
            <person name="Labutti K."/>
            <person name="Lipzen A."/>
            <person name="Ng V."/>
            <person name="Sandor L."/>
            <person name="Barry K."/>
            <person name="Martinez A.T."/>
            <person name="Xiao Y."/>
            <person name="Gibbons J.G."/>
            <person name="Terashima K."/>
            <person name="Hibbett D.S."/>
            <person name="Grigoriev I.V."/>
        </authorList>
    </citation>
    <scope>NUCLEOTIDE SEQUENCE</scope>
    <source>
        <strain evidence="2">TFB9207</strain>
    </source>
</reference>
<evidence type="ECO:0000256" key="1">
    <source>
        <dbReference type="SAM" id="MobiDB-lite"/>
    </source>
</evidence>
<dbReference type="AlphaFoldDB" id="A0AA38NX92"/>
<keyword evidence="3" id="KW-1185">Reference proteome</keyword>
<comment type="caution">
    <text evidence="2">The sequence shown here is derived from an EMBL/GenBank/DDBJ whole genome shotgun (WGS) entry which is preliminary data.</text>
</comment>
<organism evidence="2 3">
    <name type="scientific">Lentinula raphanica</name>
    <dbReference type="NCBI Taxonomy" id="153919"/>
    <lineage>
        <taxon>Eukaryota</taxon>
        <taxon>Fungi</taxon>
        <taxon>Dikarya</taxon>
        <taxon>Basidiomycota</taxon>
        <taxon>Agaricomycotina</taxon>
        <taxon>Agaricomycetes</taxon>
        <taxon>Agaricomycetidae</taxon>
        <taxon>Agaricales</taxon>
        <taxon>Marasmiineae</taxon>
        <taxon>Omphalotaceae</taxon>
        <taxon>Lentinula</taxon>
    </lineage>
</organism>
<gene>
    <name evidence="2" type="ORF">F5878DRAFT_503154</name>
</gene>
<sequence length="62" mass="6734">SGHTKKNCWAKGGGSEGKAPRWYNAPKGMEPSAKSVTAASIKEEEENFTAAATIYDFSDYDF</sequence>
<feature type="region of interest" description="Disordered" evidence="1">
    <location>
        <begin position="1"/>
        <end position="29"/>
    </location>
</feature>
<feature type="non-terminal residue" evidence="2">
    <location>
        <position position="1"/>
    </location>
</feature>
<evidence type="ECO:0000313" key="2">
    <source>
        <dbReference type="EMBL" id="KAJ3832153.1"/>
    </source>
</evidence>
<dbReference type="EMBL" id="MU807059">
    <property type="protein sequence ID" value="KAJ3832153.1"/>
    <property type="molecule type" value="Genomic_DNA"/>
</dbReference>
<dbReference type="Proteomes" id="UP001163846">
    <property type="component" value="Unassembled WGS sequence"/>
</dbReference>
<proteinExistence type="predicted"/>